<dbReference type="Gene3D" id="3.40.190.10">
    <property type="entry name" value="Periplasmic binding protein-like II"/>
    <property type="match status" value="3"/>
</dbReference>
<evidence type="ECO:0000256" key="4">
    <source>
        <dbReference type="ARBA" id="ARBA00023163"/>
    </source>
</evidence>
<dbReference type="PROSITE" id="PS50931">
    <property type="entry name" value="HTH_LYSR"/>
    <property type="match status" value="1"/>
</dbReference>
<name>A0A412Z190_9FIRM</name>
<protein>
    <submittedName>
        <fullName evidence="5">LysR family transcriptional regulator</fullName>
    </submittedName>
</protein>
<dbReference type="GO" id="GO:0003700">
    <property type="term" value="F:DNA-binding transcription factor activity"/>
    <property type="evidence" value="ECO:0007669"/>
    <property type="project" value="InterPro"/>
</dbReference>
<accession>A0A412Z190</accession>
<dbReference type="Pfam" id="PF03466">
    <property type="entry name" value="LysR_substrate"/>
    <property type="match status" value="1"/>
</dbReference>
<organism evidence="5 6">
    <name type="scientific">Enterocloster bolteae</name>
    <dbReference type="NCBI Taxonomy" id="208479"/>
    <lineage>
        <taxon>Bacteria</taxon>
        <taxon>Bacillati</taxon>
        <taxon>Bacillota</taxon>
        <taxon>Clostridia</taxon>
        <taxon>Lachnospirales</taxon>
        <taxon>Lachnospiraceae</taxon>
        <taxon>Enterocloster</taxon>
    </lineage>
</organism>
<evidence type="ECO:0000256" key="3">
    <source>
        <dbReference type="ARBA" id="ARBA00023125"/>
    </source>
</evidence>
<keyword evidence="4" id="KW-0804">Transcription</keyword>
<dbReference type="RefSeq" id="WP_002567041.1">
    <property type="nucleotide sequence ID" value="NZ_CABKUK010000007.1"/>
</dbReference>
<dbReference type="KEGG" id="cbol:CGC65_11615"/>
<dbReference type="AlphaFoldDB" id="A0A412Z190"/>
<dbReference type="EMBL" id="QRZM01000009">
    <property type="protein sequence ID" value="RGV73766.1"/>
    <property type="molecule type" value="Genomic_DNA"/>
</dbReference>
<dbReference type="SUPFAM" id="SSF46785">
    <property type="entry name" value="Winged helix' DNA-binding domain"/>
    <property type="match status" value="1"/>
</dbReference>
<sequence>MNLKQMEYFTAIVNEGSISAAAKALHISQPPLSTQMKLLEEELGLTLFQRGSRSILLTDAGKVLYERAQGILDMTGAVLEELEQMGQGLLGSLRLGMISSVETEPIIGKIAAFRQEHPGVKFRIYEGNTYQLLDKLNTGIIEAAIVRSPFPEEPYDCFYLSGDIMIAVGERCFFPRPGADTISLKELCSCPLVVYRRWEGVLNRLFAPDCPDYLCINDDARTSLTWAETGSGVAVVPASIARCVRPDILMKPLDTRDFTSRITLVCRKNGPLSAVMKEFLDYFTGQPPLS</sequence>
<dbReference type="SUPFAM" id="SSF53850">
    <property type="entry name" value="Periplasmic binding protein-like II"/>
    <property type="match status" value="1"/>
</dbReference>
<keyword evidence="2" id="KW-0805">Transcription regulation</keyword>
<evidence type="ECO:0000313" key="5">
    <source>
        <dbReference type="EMBL" id="RGV73766.1"/>
    </source>
</evidence>
<dbReference type="PRINTS" id="PR00039">
    <property type="entry name" value="HTHLYSR"/>
</dbReference>
<evidence type="ECO:0000256" key="1">
    <source>
        <dbReference type="ARBA" id="ARBA00009437"/>
    </source>
</evidence>
<dbReference type="Gene3D" id="1.10.10.10">
    <property type="entry name" value="Winged helix-like DNA-binding domain superfamily/Winged helix DNA-binding domain"/>
    <property type="match status" value="1"/>
</dbReference>
<gene>
    <name evidence="5" type="ORF">DWW02_20530</name>
</gene>
<comment type="caution">
    <text evidence="5">The sequence shown here is derived from an EMBL/GenBank/DDBJ whole genome shotgun (WGS) entry which is preliminary data.</text>
</comment>
<dbReference type="GO" id="GO:0032993">
    <property type="term" value="C:protein-DNA complex"/>
    <property type="evidence" value="ECO:0007669"/>
    <property type="project" value="TreeGrafter"/>
</dbReference>
<comment type="similarity">
    <text evidence="1">Belongs to the LysR transcriptional regulatory family.</text>
</comment>
<dbReference type="Proteomes" id="UP000284543">
    <property type="component" value="Unassembled WGS sequence"/>
</dbReference>
<reference evidence="5 6" key="1">
    <citation type="submission" date="2018-08" db="EMBL/GenBank/DDBJ databases">
        <title>A genome reference for cultivated species of the human gut microbiota.</title>
        <authorList>
            <person name="Zou Y."/>
            <person name="Xue W."/>
            <person name="Luo G."/>
        </authorList>
    </citation>
    <scope>NUCLEOTIDE SEQUENCE [LARGE SCALE GENOMIC DNA]</scope>
    <source>
        <strain evidence="5 6">AF14-18</strain>
    </source>
</reference>
<evidence type="ECO:0000256" key="2">
    <source>
        <dbReference type="ARBA" id="ARBA00023015"/>
    </source>
</evidence>
<evidence type="ECO:0000313" key="6">
    <source>
        <dbReference type="Proteomes" id="UP000284543"/>
    </source>
</evidence>
<dbReference type="InterPro" id="IPR005119">
    <property type="entry name" value="LysR_subst-bd"/>
</dbReference>
<dbReference type="PANTHER" id="PTHR30346">
    <property type="entry name" value="TRANSCRIPTIONAL DUAL REGULATOR HCAR-RELATED"/>
    <property type="match status" value="1"/>
</dbReference>
<proteinExistence type="inferred from homology"/>
<keyword evidence="3" id="KW-0238">DNA-binding</keyword>
<dbReference type="PANTHER" id="PTHR30346:SF28">
    <property type="entry name" value="HTH-TYPE TRANSCRIPTIONAL REGULATOR CYNR"/>
    <property type="match status" value="1"/>
</dbReference>
<dbReference type="InterPro" id="IPR036388">
    <property type="entry name" value="WH-like_DNA-bd_sf"/>
</dbReference>
<dbReference type="GO" id="GO:0003677">
    <property type="term" value="F:DNA binding"/>
    <property type="evidence" value="ECO:0007669"/>
    <property type="project" value="UniProtKB-KW"/>
</dbReference>
<dbReference type="FunFam" id="1.10.10.10:FF:000001">
    <property type="entry name" value="LysR family transcriptional regulator"/>
    <property type="match status" value="1"/>
</dbReference>
<dbReference type="InterPro" id="IPR000847">
    <property type="entry name" value="LysR_HTH_N"/>
</dbReference>
<dbReference type="CDD" id="cd05466">
    <property type="entry name" value="PBP2_LTTR_substrate"/>
    <property type="match status" value="1"/>
</dbReference>
<dbReference type="Pfam" id="PF00126">
    <property type="entry name" value="HTH_1"/>
    <property type="match status" value="1"/>
</dbReference>
<dbReference type="InterPro" id="IPR036390">
    <property type="entry name" value="WH_DNA-bd_sf"/>
</dbReference>